<dbReference type="EMBL" id="RCMV01000796">
    <property type="protein sequence ID" value="KAG3212811.1"/>
    <property type="molecule type" value="Genomic_DNA"/>
</dbReference>
<organism evidence="2 6">
    <name type="scientific">Phytophthora cactorum</name>
    <dbReference type="NCBI Taxonomy" id="29920"/>
    <lineage>
        <taxon>Eukaryota</taxon>
        <taxon>Sar</taxon>
        <taxon>Stramenopiles</taxon>
        <taxon>Oomycota</taxon>
        <taxon>Peronosporomycetes</taxon>
        <taxon>Peronosporales</taxon>
        <taxon>Peronosporaceae</taxon>
        <taxon>Phytophthora</taxon>
    </lineage>
</organism>
<evidence type="ECO:0000313" key="5">
    <source>
        <dbReference type="EMBL" id="KAG3212811.1"/>
    </source>
</evidence>
<dbReference type="Proteomes" id="UP000760860">
    <property type="component" value="Unassembled WGS sequence"/>
</dbReference>
<dbReference type="Proteomes" id="UP000736787">
    <property type="component" value="Unassembled WGS sequence"/>
</dbReference>
<dbReference type="EMBL" id="RCMK01000985">
    <property type="protein sequence ID" value="KAG2905608.1"/>
    <property type="molecule type" value="Genomic_DNA"/>
</dbReference>
<evidence type="ECO:0008006" key="7">
    <source>
        <dbReference type="Google" id="ProtNLM"/>
    </source>
</evidence>
<dbReference type="EMBL" id="RCMG01000828">
    <property type="protein sequence ID" value="KAG2845757.1"/>
    <property type="molecule type" value="Genomic_DNA"/>
</dbReference>
<gene>
    <name evidence="1" type="ORF">PC113_g18110</name>
    <name evidence="2" type="ORF">PC115_g17688</name>
    <name evidence="3" type="ORF">PC117_g20721</name>
    <name evidence="4" type="ORF">PC118_g6996</name>
    <name evidence="5" type="ORF">PC129_g16233</name>
</gene>
<dbReference type="AlphaFoldDB" id="A0A8T1B3N1"/>
<proteinExistence type="predicted"/>
<dbReference type="EMBL" id="RCML01000162">
    <property type="protein sequence ID" value="KAG2987956.1"/>
    <property type="molecule type" value="Genomic_DNA"/>
</dbReference>
<dbReference type="Proteomes" id="UP000697107">
    <property type="component" value="Unassembled WGS sequence"/>
</dbReference>
<name>A0A8T1B3N1_9STRA</name>
<evidence type="ECO:0000313" key="3">
    <source>
        <dbReference type="EMBL" id="KAG2905608.1"/>
    </source>
</evidence>
<protein>
    <recommendedName>
        <fullName evidence="7">Armadillo-type fold</fullName>
    </recommendedName>
</protein>
<dbReference type="Proteomes" id="UP000774804">
    <property type="component" value="Unassembled WGS sequence"/>
</dbReference>
<accession>A0A8T1B3N1</accession>
<dbReference type="Proteomes" id="UP000735874">
    <property type="component" value="Unassembled WGS sequence"/>
</dbReference>
<comment type="caution">
    <text evidence="2">The sequence shown here is derived from an EMBL/GenBank/DDBJ whole genome shotgun (WGS) entry which is preliminary data.</text>
</comment>
<dbReference type="VEuPathDB" id="FungiDB:PC110_g18210"/>
<evidence type="ECO:0000313" key="2">
    <source>
        <dbReference type="EMBL" id="KAG2895781.1"/>
    </source>
</evidence>
<sequence length="202" mass="22308">MASRAEGRGDSAFNELAALLLRNEDGEKNAADVELDMRRLLMLTRDSHLRDQFVQVQGVRRVTLIAKASSNIATRRVCAGILGNLAHSERGRLSASSCDRWNCVSHRHQCPLSMLLANTHSNDDEELARVSTAALLAFSTQNHCQQHLDKLAGTPVLLRLLDIKQADNVATDVAIYAAAILWNMCKAPALLLKLEHRRSTAF</sequence>
<dbReference type="InterPro" id="IPR016024">
    <property type="entry name" value="ARM-type_fold"/>
</dbReference>
<dbReference type="EMBL" id="RCMI01000857">
    <property type="protein sequence ID" value="KAG2895781.1"/>
    <property type="molecule type" value="Genomic_DNA"/>
</dbReference>
<dbReference type="InterPro" id="IPR011989">
    <property type="entry name" value="ARM-like"/>
</dbReference>
<reference evidence="2" key="1">
    <citation type="submission" date="2018-10" db="EMBL/GenBank/DDBJ databases">
        <title>Effector identification in a new, highly contiguous assembly of the strawberry crown rot pathogen Phytophthora cactorum.</title>
        <authorList>
            <person name="Armitage A.D."/>
            <person name="Nellist C.F."/>
            <person name="Bates H."/>
            <person name="Vickerstaff R.J."/>
            <person name="Harrison R.J."/>
        </authorList>
    </citation>
    <scope>NUCLEOTIDE SEQUENCE</scope>
    <source>
        <strain evidence="1">15-7</strain>
        <strain evidence="2">4032</strain>
        <strain evidence="3">4040</strain>
        <strain evidence="4">P415</strain>
        <strain evidence="5">P421</strain>
    </source>
</reference>
<evidence type="ECO:0000313" key="4">
    <source>
        <dbReference type="EMBL" id="KAG2987956.1"/>
    </source>
</evidence>
<evidence type="ECO:0000313" key="1">
    <source>
        <dbReference type="EMBL" id="KAG2845757.1"/>
    </source>
</evidence>
<evidence type="ECO:0000313" key="6">
    <source>
        <dbReference type="Proteomes" id="UP000774804"/>
    </source>
</evidence>
<dbReference type="SUPFAM" id="SSF48371">
    <property type="entry name" value="ARM repeat"/>
    <property type="match status" value="1"/>
</dbReference>
<dbReference type="Gene3D" id="1.25.10.10">
    <property type="entry name" value="Leucine-rich Repeat Variant"/>
    <property type="match status" value="1"/>
</dbReference>